<feature type="domain" description="Fido" evidence="8">
    <location>
        <begin position="161"/>
        <end position="307"/>
    </location>
</feature>
<keyword evidence="4" id="KW-0067">ATP-binding</keyword>
<dbReference type="Pfam" id="PF18543">
    <property type="entry name" value="ID"/>
    <property type="match status" value="1"/>
</dbReference>
<dbReference type="Pfam" id="PF02661">
    <property type="entry name" value="Fic"/>
    <property type="match status" value="1"/>
</dbReference>
<evidence type="ECO:0000256" key="4">
    <source>
        <dbReference type="ARBA" id="ARBA00022840"/>
    </source>
</evidence>
<name>A0A067WI80_9HYPH</name>
<protein>
    <recommendedName>
        <fullName evidence="5">protein adenylyltransferase</fullName>
        <ecNumber evidence="5">2.7.7.108</ecNumber>
    </recommendedName>
</protein>
<accession>A0A067WI80</accession>
<dbReference type="InterPro" id="IPR003812">
    <property type="entry name" value="Fido"/>
</dbReference>
<dbReference type="AlphaFoldDB" id="A0A067WI80"/>
<dbReference type="Gene3D" id="1.10.3290.10">
    <property type="entry name" value="Fido-like domain"/>
    <property type="match status" value="1"/>
</dbReference>
<keyword evidence="10" id="KW-1185">Reference proteome</keyword>
<dbReference type="GO" id="GO:0070733">
    <property type="term" value="F:AMPylase activity"/>
    <property type="evidence" value="ECO:0007669"/>
    <property type="project" value="UniProtKB-EC"/>
</dbReference>
<comment type="catalytic activity">
    <reaction evidence="7">
        <text>L-tyrosyl-[protein] + ATP = O-(5'-adenylyl)-L-tyrosyl-[protein] + diphosphate</text>
        <dbReference type="Rhea" id="RHEA:54288"/>
        <dbReference type="Rhea" id="RHEA-COMP:10136"/>
        <dbReference type="Rhea" id="RHEA-COMP:13846"/>
        <dbReference type="ChEBI" id="CHEBI:30616"/>
        <dbReference type="ChEBI" id="CHEBI:33019"/>
        <dbReference type="ChEBI" id="CHEBI:46858"/>
        <dbReference type="ChEBI" id="CHEBI:83624"/>
        <dbReference type="EC" id="2.7.7.108"/>
    </reaction>
</comment>
<evidence type="ECO:0000313" key="9">
    <source>
        <dbReference type="EMBL" id="KEC55627.1"/>
    </source>
</evidence>
<dbReference type="SUPFAM" id="SSF140931">
    <property type="entry name" value="Fic-like"/>
    <property type="match status" value="1"/>
</dbReference>
<organism evidence="9 10">
    <name type="scientific">Bartonella rochalimae ATCC BAA-1498</name>
    <dbReference type="NCBI Taxonomy" id="685782"/>
    <lineage>
        <taxon>Bacteria</taxon>
        <taxon>Pseudomonadati</taxon>
        <taxon>Pseudomonadota</taxon>
        <taxon>Alphaproteobacteria</taxon>
        <taxon>Hyphomicrobiales</taxon>
        <taxon>Bartonellaceae</taxon>
        <taxon>Bartonella</taxon>
    </lineage>
</organism>
<evidence type="ECO:0000259" key="8">
    <source>
        <dbReference type="PROSITE" id="PS51459"/>
    </source>
</evidence>
<dbReference type="EMBL" id="AHPK01000012">
    <property type="protein sequence ID" value="KEC55627.1"/>
    <property type="molecule type" value="Genomic_DNA"/>
</dbReference>
<dbReference type="HOGENOM" id="CLU_024177_0_0_5"/>
<sequence length="642" mass="73546">MHGKSPSSKASTSQKYENGVISIDNKSSTESIDISQKELRKSVEMSINVYMINGLYILPEEFAFIKRYVTAADSFLRDDLSSSDFSLKDFLLKDYLLFRDLTRKKFNIPVDEVLLNGYIYANSLTLKNKYELQGIEFQDICAYDVLEAEYRLKEEPLPEKFDSSYLKYLHKCLFEKTFEWAGHTCDIPFTFLDGTVTTVPVNNKIKDGLERIDQILAEKNNLKGLSHKEFVYEASMIFALFSNLRPFAVGNGCAQRIFMEQIAEAAGYRLDFSVVTEQRMRSANNAALPRDGRAVGNITPMCHLFEDISNPEKVDVLREFMNAIRNAGSFDEYAKVINRVIVVPNEGSTYTGICKGYSPDSIMLMINDKYVICKKDYFAPETLTALRLGDKLTFRASVPENFENILIPEEKVVPLTEKEIVARIAGNIFIQKSRQKIKTLSKSIYKSSKILDADINLVNIDSGFGEQYIRQNMSLFKYMSKLAGTEILGIDSPRRKQAKKDYFNLTQEFDNYISIVVSLREHILQEHQEKQERCQQAIKMPSQAVQNILSMSEEDQIKALNANPSLCREITGLVDKVKDRLTFWEYQTLDDRDYEKLAKSVGISFSRAQKVTEIIKKAQKVCQLTRSRAHESKKMEHNLLQI</sequence>
<dbReference type="InterPro" id="IPR012340">
    <property type="entry name" value="NA-bd_OB-fold"/>
</dbReference>
<gene>
    <name evidence="9" type="ORF">O99_00664</name>
</gene>
<dbReference type="Proteomes" id="UP000027336">
    <property type="component" value="Unassembled WGS sequence"/>
</dbReference>
<evidence type="ECO:0000256" key="5">
    <source>
        <dbReference type="ARBA" id="ARBA00034531"/>
    </source>
</evidence>
<dbReference type="eggNOG" id="COG2184">
    <property type="taxonomic scope" value="Bacteria"/>
</dbReference>
<dbReference type="NCBIfam" id="NF033856">
    <property type="entry name" value="T4SS_effec_BID"/>
    <property type="match status" value="1"/>
</dbReference>
<dbReference type="Gene3D" id="2.40.50.140">
    <property type="entry name" value="Nucleic acid-binding proteins"/>
    <property type="match status" value="1"/>
</dbReference>
<keyword evidence="1" id="KW-0808">Transferase</keyword>
<evidence type="ECO:0000256" key="6">
    <source>
        <dbReference type="ARBA" id="ARBA00047939"/>
    </source>
</evidence>
<dbReference type="InterPro" id="IPR040548">
    <property type="entry name" value="BepA_ID"/>
</dbReference>
<keyword evidence="3" id="KW-0547">Nucleotide-binding</keyword>
<dbReference type="EC" id="2.7.7.108" evidence="5"/>
<dbReference type="GO" id="GO:0051302">
    <property type="term" value="P:regulation of cell division"/>
    <property type="evidence" value="ECO:0007669"/>
    <property type="project" value="TreeGrafter"/>
</dbReference>
<dbReference type="GO" id="GO:0005524">
    <property type="term" value="F:ATP binding"/>
    <property type="evidence" value="ECO:0007669"/>
    <property type="project" value="UniProtKB-KW"/>
</dbReference>
<dbReference type="PATRIC" id="fig|685782.3.peg.681"/>
<evidence type="ECO:0000313" key="10">
    <source>
        <dbReference type="Proteomes" id="UP000027336"/>
    </source>
</evidence>
<reference evidence="9 10" key="1">
    <citation type="submission" date="2012-04" db="EMBL/GenBank/DDBJ databases">
        <title>The Genome Sequence of Bartonella rochalimae BMGH.</title>
        <authorList>
            <consortium name="The Broad Institute Genome Sequencing Platform"/>
            <consortium name="The Broad Institute Genome Sequencing Center for Infectious Disease"/>
            <person name="Feldgarden M."/>
            <person name="Kirby J."/>
            <person name="Kosoy M."/>
            <person name="Birtles R."/>
            <person name="Probert W.S."/>
            <person name="Chiaraviglio L."/>
            <person name="Walker B."/>
            <person name="Young S.K."/>
            <person name="Zeng Q."/>
            <person name="Gargeya S."/>
            <person name="Fitzgerald M."/>
            <person name="Haas B."/>
            <person name="Abouelleil A."/>
            <person name="Alvarado L."/>
            <person name="Arachchi H.M."/>
            <person name="Berlin A.M."/>
            <person name="Chapman S.B."/>
            <person name="Goldberg J."/>
            <person name="Griggs A."/>
            <person name="Gujja S."/>
            <person name="Hansen M."/>
            <person name="Howarth C."/>
            <person name="Imamovic A."/>
            <person name="Larimer J."/>
            <person name="McCowen C."/>
            <person name="Montmayeur A."/>
            <person name="Murphy C."/>
            <person name="Neiman D."/>
            <person name="Pearson M."/>
            <person name="Priest M."/>
            <person name="Roberts A."/>
            <person name="Saif S."/>
            <person name="Shea T."/>
            <person name="Sisk P."/>
            <person name="Sykes S."/>
            <person name="Wortman J."/>
            <person name="Nusbaum C."/>
            <person name="Birren B."/>
        </authorList>
    </citation>
    <scope>NUCLEOTIDE SEQUENCE [LARGE SCALE GENOMIC DNA]</scope>
    <source>
        <strain evidence="9 10">ATCC BAA-1498</strain>
    </source>
</reference>
<proteinExistence type="predicted"/>
<comment type="caution">
    <text evidence="9">The sequence shown here is derived from an EMBL/GenBank/DDBJ whole genome shotgun (WGS) entry which is preliminary data.</text>
</comment>
<dbReference type="PANTHER" id="PTHR39560:SF1">
    <property type="entry name" value="PROTEIN ADENYLYLTRANSFERASE FIC-RELATED"/>
    <property type="match status" value="1"/>
</dbReference>
<evidence type="ECO:0000256" key="2">
    <source>
        <dbReference type="ARBA" id="ARBA00022695"/>
    </source>
</evidence>
<keyword evidence="2" id="KW-0548">Nucleotidyltransferase</keyword>
<dbReference type="PANTHER" id="PTHR39560">
    <property type="entry name" value="PROTEIN ADENYLYLTRANSFERASE FIC-RELATED"/>
    <property type="match status" value="1"/>
</dbReference>
<dbReference type="InterPro" id="IPR036597">
    <property type="entry name" value="Fido-like_dom_sf"/>
</dbReference>
<comment type="catalytic activity">
    <reaction evidence="6">
        <text>L-threonyl-[protein] + ATP = 3-O-(5'-adenylyl)-L-threonyl-[protein] + diphosphate</text>
        <dbReference type="Rhea" id="RHEA:54292"/>
        <dbReference type="Rhea" id="RHEA-COMP:11060"/>
        <dbReference type="Rhea" id="RHEA-COMP:13847"/>
        <dbReference type="ChEBI" id="CHEBI:30013"/>
        <dbReference type="ChEBI" id="CHEBI:30616"/>
        <dbReference type="ChEBI" id="CHEBI:33019"/>
        <dbReference type="ChEBI" id="CHEBI:138113"/>
        <dbReference type="EC" id="2.7.7.108"/>
    </reaction>
</comment>
<evidence type="ECO:0000256" key="1">
    <source>
        <dbReference type="ARBA" id="ARBA00022679"/>
    </source>
</evidence>
<evidence type="ECO:0000256" key="3">
    <source>
        <dbReference type="ARBA" id="ARBA00022741"/>
    </source>
</evidence>
<dbReference type="PROSITE" id="PS51459">
    <property type="entry name" value="FIDO"/>
    <property type="match status" value="1"/>
</dbReference>
<evidence type="ECO:0000256" key="7">
    <source>
        <dbReference type="ARBA" id="ARBA00048696"/>
    </source>
</evidence>